<dbReference type="GO" id="GO:0012505">
    <property type="term" value="C:endomembrane system"/>
    <property type="evidence" value="ECO:0007669"/>
    <property type="project" value="UniProtKB-SubCell"/>
</dbReference>
<evidence type="ECO:0000256" key="4">
    <source>
        <dbReference type="ARBA" id="ARBA00022967"/>
    </source>
</evidence>
<dbReference type="PANTHER" id="PTHR30335:SF0">
    <property type="entry name" value="ION-TRANSLOCATING OXIDOREDUCTASE COMPLEX SUBUNIT A"/>
    <property type="match status" value="1"/>
</dbReference>
<dbReference type="PIRSF" id="PIRSF006102">
    <property type="entry name" value="NQR_DE"/>
    <property type="match status" value="1"/>
</dbReference>
<dbReference type="KEGG" id="gba:J421_5076"/>
<name>W0RPF2_9BACT</name>
<dbReference type="HOGENOM" id="CLU_095255_1_0_0"/>
<feature type="transmembrane region" description="Helical" evidence="7">
    <location>
        <begin position="169"/>
        <end position="188"/>
    </location>
</feature>
<keyword evidence="9" id="KW-1185">Reference proteome</keyword>
<keyword evidence="2" id="KW-0813">Transport</keyword>
<evidence type="ECO:0000256" key="5">
    <source>
        <dbReference type="ARBA" id="ARBA00022989"/>
    </source>
</evidence>
<gene>
    <name evidence="8" type="ORF">J421_5076</name>
</gene>
<evidence type="ECO:0000256" key="3">
    <source>
        <dbReference type="ARBA" id="ARBA00022692"/>
    </source>
</evidence>
<evidence type="ECO:0000256" key="7">
    <source>
        <dbReference type="SAM" id="Phobius"/>
    </source>
</evidence>
<geneLocation type="plasmid" evidence="8 9">
    <name>1</name>
</geneLocation>
<dbReference type="EMBL" id="CP007129">
    <property type="protein sequence ID" value="AHG92611.1"/>
    <property type="molecule type" value="Genomic_DNA"/>
</dbReference>
<evidence type="ECO:0000313" key="9">
    <source>
        <dbReference type="Proteomes" id="UP000019151"/>
    </source>
</evidence>
<dbReference type="Proteomes" id="UP000019151">
    <property type="component" value="Plasmid 1"/>
</dbReference>
<protein>
    <submittedName>
        <fullName evidence="8">RnfA-Nqr electron transport subunit</fullName>
    </submittedName>
</protein>
<evidence type="ECO:0000256" key="6">
    <source>
        <dbReference type="ARBA" id="ARBA00023136"/>
    </source>
</evidence>
<feature type="transmembrane region" description="Helical" evidence="7">
    <location>
        <begin position="6"/>
        <end position="29"/>
    </location>
</feature>
<keyword evidence="3 7" id="KW-0812">Transmembrane</keyword>
<dbReference type="PANTHER" id="PTHR30335">
    <property type="entry name" value="INTEGRAL MEMBRANE PROTEIN OF SOXR-REDUCING COMPLEX"/>
    <property type="match status" value="1"/>
</dbReference>
<keyword evidence="6 7" id="KW-0472">Membrane</keyword>
<evidence type="ECO:0000256" key="1">
    <source>
        <dbReference type="ARBA" id="ARBA00004127"/>
    </source>
</evidence>
<proteinExistence type="predicted"/>
<feature type="transmembrane region" description="Helical" evidence="7">
    <location>
        <begin position="69"/>
        <end position="89"/>
    </location>
</feature>
<dbReference type="GO" id="GO:0005886">
    <property type="term" value="C:plasma membrane"/>
    <property type="evidence" value="ECO:0007669"/>
    <property type="project" value="TreeGrafter"/>
</dbReference>
<organism evidence="8 9">
    <name type="scientific">Gemmatirosa kalamazoonensis</name>
    <dbReference type="NCBI Taxonomy" id="861299"/>
    <lineage>
        <taxon>Bacteria</taxon>
        <taxon>Pseudomonadati</taxon>
        <taxon>Gemmatimonadota</taxon>
        <taxon>Gemmatimonadia</taxon>
        <taxon>Gemmatimonadales</taxon>
        <taxon>Gemmatimonadaceae</taxon>
        <taxon>Gemmatirosa</taxon>
    </lineage>
</organism>
<reference evidence="8 9" key="1">
    <citation type="journal article" date="2014" name="Genome Announc.">
        <title>Genome Sequence and Methylome of Soil Bacterium Gemmatirosa kalamazoonensis KBS708T, a Member of the Rarely Cultivated Gemmatimonadetes Phylum.</title>
        <authorList>
            <person name="Debruyn J.M."/>
            <person name="Radosevich M."/>
            <person name="Wommack K.E."/>
            <person name="Polson S.W."/>
            <person name="Hauser L.J."/>
            <person name="Fawaz M.N."/>
            <person name="Korlach J."/>
            <person name="Tsai Y.C."/>
        </authorList>
    </citation>
    <scope>NUCLEOTIDE SEQUENCE [LARGE SCALE GENOMIC DNA]</scope>
    <source>
        <strain evidence="8 9">KBS708</strain>
        <plasmid evidence="9">Plasmid 1</plasmid>
    </source>
</reference>
<keyword evidence="4" id="KW-1278">Translocase</keyword>
<feature type="transmembrane region" description="Helical" evidence="7">
    <location>
        <begin position="41"/>
        <end position="63"/>
    </location>
</feature>
<feature type="transmembrane region" description="Helical" evidence="7">
    <location>
        <begin position="126"/>
        <end position="149"/>
    </location>
</feature>
<dbReference type="InParanoid" id="W0RPF2"/>
<dbReference type="InterPro" id="IPR050133">
    <property type="entry name" value="NqrDE/RnfAE_oxidrdctase"/>
</dbReference>
<dbReference type="OrthoDB" id="9803631at2"/>
<dbReference type="AlphaFoldDB" id="W0RPF2"/>
<accession>W0RPF2</accession>
<feature type="transmembrane region" description="Helical" evidence="7">
    <location>
        <begin position="101"/>
        <end position="120"/>
    </location>
</feature>
<evidence type="ECO:0000256" key="2">
    <source>
        <dbReference type="ARBA" id="ARBA00022448"/>
    </source>
</evidence>
<dbReference type="RefSeq" id="WP_025413943.1">
    <property type="nucleotide sequence ID" value="NZ_CP007129.1"/>
</dbReference>
<evidence type="ECO:0000313" key="8">
    <source>
        <dbReference type="EMBL" id="AHG92611.1"/>
    </source>
</evidence>
<comment type="subcellular location">
    <subcellularLocation>
        <location evidence="1">Endomembrane system</location>
        <topology evidence="1">Multi-pass membrane protein</topology>
    </subcellularLocation>
</comment>
<keyword evidence="5 7" id="KW-1133">Transmembrane helix</keyword>
<dbReference type="Pfam" id="PF02508">
    <property type="entry name" value="Rnf-Nqr"/>
    <property type="match status" value="1"/>
</dbReference>
<dbReference type="InterPro" id="IPR003667">
    <property type="entry name" value="NqrDE/RnfAE"/>
</dbReference>
<sequence length="191" mass="20176">MSDMFWIFVSAAVVTNFVLVYFLGLCPVIGVTNKSVTGLRLGLATTFVMVLASLAAWALNAFVLDAAPFLRVISFVVAIASIVQIVELFVKKVSPPLYRELGIFLPLIASNSQVLGMTIFQTNRGYTLLQGLVFAVGGGLGITAVLSLVGGIRERMAFAPVPAIARGPALVFLIVAMLSLVFMGFAGMGTA</sequence>
<keyword evidence="8" id="KW-0614">Plasmid</keyword>